<comment type="caution">
    <text evidence="1">The sequence shown here is derived from an EMBL/GenBank/DDBJ whole genome shotgun (WGS) entry which is preliminary data.</text>
</comment>
<dbReference type="Proteomes" id="UP000015520">
    <property type="component" value="Unassembled WGS sequence"/>
</dbReference>
<gene>
    <name evidence="1" type="ORF">M947_08435</name>
</gene>
<reference evidence="1 2" key="1">
    <citation type="submission" date="2013-07" db="EMBL/GenBank/DDBJ databases">
        <title>Sulfurimonas hongkongensis AST-10 Genome Sequencing.</title>
        <authorList>
            <person name="Cai L."/>
            <person name="Zhang T."/>
        </authorList>
    </citation>
    <scope>NUCLEOTIDE SEQUENCE [LARGE SCALE GENOMIC DNA]</scope>
    <source>
        <strain evidence="1 2">AST-10</strain>
    </source>
</reference>
<accession>T0JQS9</accession>
<evidence type="ECO:0000313" key="2">
    <source>
        <dbReference type="Proteomes" id="UP000015520"/>
    </source>
</evidence>
<dbReference type="AlphaFoldDB" id="T0JQS9"/>
<proteinExistence type="predicted"/>
<keyword evidence="2" id="KW-1185">Reference proteome</keyword>
<sequence>MCQGRNTAAHLKALCAAVIWGRALFHILLNNSHFIIYLLNSNKIISQTGEAHRGECHWLAFLKASLPKAMLKF</sequence>
<evidence type="ECO:0000313" key="1">
    <source>
        <dbReference type="EMBL" id="EQB39172.1"/>
    </source>
</evidence>
<protein>
    <submittedName>
        <fullName evidence="1">Uncharacterized protein</fullName>
    </submittedName>
</protein>
<dbReference type="STRING" id="1172190.M947_08435"/>
<name>T0JQS9_9BACT</name>
<dbReference type="EMBL" id="AUPZ01000010">
    <property type="protein sequence ID" value="EQB39172.1"/>
    <property type="molecule type" value="Genomic_DNA"/>
</dbReference>
<organism evidence="1 2">
    <name type="scientific">Sulfurimonas hongkongensis</name>
    <dbReference type="NCBI Taxonomy" id="1172190"/>
    <lineage>
        <taxon>Bacteria</taxon>
        <taxon>Pseudomonadati</taxon>
        <taxon>Campylobacterota</taxon>
        <taxon>Epsilonproteobacteria</taxon>
        <taxon>Campylobacterales</taxon>
        <taxon>Sulfurimonadaceae</taxon>
        <taxon>Sulfurimonas</taxon>
    </lineage>
</organism>